<organism evidence="1">
    <name type="scientific">marine metagenome</name>
    <dbReference type="NCBI Taxonomy" id="408172"/>
    <lineage>
        <taxon>unclassified sequences</taxon>
        <taxon>metagenomes</taxon>
        <taxon>ecological metagenomes</taxon>
    </lineage>
</organism>
<reference evidence="1" key="1">
    <citation type="submission" date="2018-05" db="EMBL/GenBank/DDBJ databases">
        <authorList>
            <person name="Lanie J.A."/>
            <person name="Ng W.-L."/>
            <person name="Kazmierczak K.M."/>
            <person name="Andrzejewski T.M."/>
            <person name="Davidsen T.M."/>
            <person name="Wayne K.J."/>
            <person name="Tettelin H."/>
            <person name="Glass J.I."/>
            <person name="Rusch D."/>
            <person name="Podicherti R."/>
            <person name="Tsui H.-C.T."/>
            <person name="Winkler M.E."/>
        </authorList>
    </citation>
    <scope>NUCLEOTIDE SEQUENCE</scope>
</reference>
<proteinExistence type="predicted"/>
<accession>A0A381VH36</accession>
<name>A0A381VH36_9ZZZZ</name>
<dbReference type="AlphaFoldDB" id="A0A381VH36"/>
<sequence>MSSSQFRFRLIAALFYFLPLLGVGQDYSPPRTEHGDPDLQGIWQALNTAVWDIQDHPATLGVPAGQGVVIDGEIPYQAWAAEQREENYKNRLTADPEANCKMVGVPRITYMPYPFQIFQTPDQTVFLYEYVHSIRNIFMNSAHPEGPIQWWLGDSRGYWDGDSLVVDVVHFTDQTWFDRSGNFHSESLHVVERYTRTGPNHMLYEVTIEDPEVFTEPWRMSMPLYRRQEENSRILEYECYAYLGNEN</sequence>
<protein>
    <submittedName>
        <fullName evidence="1">Uncharacterized protein</fullName>
    </submittedName>
</protein>
<dbReference type="EMBL" id="UINC01008827">
    <property type="protein sequence ID" value="SVA39665.1"/>
    <property type="molecule type" value="Genomic_DNA"/>
</dbReference>
<evidence type="ECO:0000313" key="1">
    <source>
        <dbReference type="EMBL" id="SVA39665.1"/>
    </source>
</evidence>
<gene>
    <name evidence="1" type="ORF">METZ01_LOCUS92519</name>
</gene>